<evidence type="ECO:0000313" key="2">
    <source>
        <dbReference type="EMBL" id="KAJ8912149.1"/>
    </source>
</evidence>
<dbReference type="GO" id="GO:0034198">
    <property type="term" value="P:cellular response to amino acid starvation"/>
    <property type="evidence" value="ECO:0007669"/>
    <property type="project" value="TreeGrafter"/>
</dbReference>
<dbReference type="GO" id="GO:1904262">
    <property type="term" value="P:negative regulation of TORC1 signaling"/>
    <property type="evidence" value="ECO:0007669"/>
    <property type="project" value="TreeGrafter"/>
</dbReference>
<dbReference type="Gene3D" id="1.10.3450.30">
    <property type="match status" value="1"/>
</dbReference>
<protein>
    <submittedName>
        <fullName evidence="2">Uncharacterized protein</fullName>
    </submittedName>
</protein>
<dbReference type="GO" id="GO:0061462">
    <property type="term" value="P:protein localization to lysosome"/>
    <property type="evidence" value="ECO:0007669"/>
    <property type="project" value="TreeGrafter"/>
</dbReference>
<name>A0AAV8VCZ9_9CUCU</name>
<dbReference type="AlphaFoldDB" id="A0AAV8VCZ9"/>
<organism evidence="2 3">
    <name type="scientific">Exocentrus adspersus</name>
    <dbReference type="NCBI Taxonomy" id="1586481"/>
    <lineage>
        <taxon>Eukaryota</taxon>
        <taxon>Metazoa</taxon>
        <taxon>Ecdysozoa</taxon>
        <taxon>Arthropoda</taxon>
        <taxon>Hexapoda</taxon>
        <taxon>Insecta</taxon>
        <taxon>Pterygota</taxon>
        <taxon>Neoptera</taxon>
        <taxon>Endopterygota</taxon>
        <taxon>Coleoptera</taxon>
        <taxon>Polyphaga</taxon>
        <taxon>Cucujiformia</taxon>
        <taxon>Chrysomeloidea</taxon>
        <taxon>Cerambycidae</taxon>
        <taxon>Lamiinae</taxon>
        <taxon>Acanthocinini</taxon>
        <taxon>Exocentrus</taxon>
    </lineage>
</organism>
<keyword evidence="3" id="KW-1185">Reference proteome</keyword>
<evidence type="ECO:0000313" key="3">
    <source>
        <dbReference type="Proteomes" id="UP001159042"/>
    </source>
</evidence>
<dbReference type="InterPro" id="IPR038060">
    <property type="entry name" value="C12orf66-like_central_sf"/>
</dbReference>
<feature type="coiled-coil region" evidence="1">
    <location>
        <begin position="4"/>
        <end position="31"/>
    </location>
</feature>
<comment type="caution">
    <text evidence="2">The sequence shown here is derived from an EMBL/GenBank/DDBJ whole genome shotgun (WGS) entry which is preliminary data.</text>
</comment>
<dbReference type="EMBL" id="JANEYG010000144">
    <property type="protein sequence ID" value="KAJ8912149.1"/>
    <property type="molecule type" value="Genomic_DNA"/>
</dbReference>
<keyword evidence="1" id="KW-0175">Coiled coil</keyword>
<accession>A0AAV8VCZ9</accession>
<dbReference type="SUPFAM" id="SSF158548">
    <property type="entry name" value="FLJ32549 domain-like"/>
    <property type="match status" value="1"/>
</dbReference>
<dbReference type="Proteomes" id="UP001159042">
    <property type="component" value="Unassembled WGS sequence"/>
</dbReference>
<dbReference type="PANTHER" id="PTHR31581">
    <property type="entry name" value="KICSTOR COMPLEX PROTEIN C12ORF66"/>
    <property type="match status" value="1"/>
</dbReference>
<sequence>MEHRNSLRSVYESMKNDLKKLEDNCRQSVSDRRVQNYCQNIAQFVTARINLIDLYEKIYFLGVNKQLRYSEIQNFITAVKEKNVLGFTDISLTPIRAVFSLECEVLEQLFKALIELQRLQFLPSLALIHGSHTRLCAWESKIQSREVKYW</sequence>
<evidence type="ECO:0000256" key="1">
    <source>
        <dbReference type="SAM" id="Coils"/>
    </source>
</evidence>
<proteinExistence type="predicted"/>
<dbReference type="Pfam" id="PF09404">
    <property type="entry name" value="C12orf66_like"/>
    <property type="match status" value="1"/>
</dbReference>
<dbReference type="PANTHER" id="PTHR31581:SF1">
    <property type="entry name" value="KICSTOR SUBUNIT 2"/>
    <property type="match status" value="1"/>
</dbReference>
<gene>
    <name evidence="2" type="ORF">NQ315_013198</name>
</gene>
<dbReference type="InterPro" id="IPR018544">
    <property type="entry name" value="KICS_2"/>
</dbReference>
<reference evidence="2 3" key="1">
    <citation type="journal article" date="2023" name="Insect Mol. Biol.">
        <title>Genome sequencing provides insights into the evolution of gene families encoding plant cell wall-degrading enzymes in longhorned beetles.</title>
        <authorList>
            <person name="Shin N.R."/>
            <person name="Okamura Y."/>
            <person name="Kirsch R."/>
            <person name="Pauchet Y."/>
        </authorList>
    </citation>
    <scope>NUCLEOTIDE SEQUENCE [LARGE SCALE GENOMIC DNA]</scope>
    <source>
        <strain evidence="2">EAD_L_NR</strain>
    </source>
</reference>
<dbReference type="GO" id="GO:0042149">
    <property type="term" value="P:cellular response to glucose starvation"/>
    <property type="evidence" value="ECO:0007669"/>
    <property type="project" value="TreeGrafter"/>
</dbReference>